<evidence type="ECO:0000256" key="11">
    <source>
        <dbReference type="PIRSR" id="PIRSR005091-3"/>
    </source>
</evidence>
<sequence length="614" mass="70276">MNWKQYSLITSLLLLSKFFWFRIFIYDDRNPFHLLWAETSSVLLIVVIFTLLFYKRKTLMYTIANFLLSSFMLAIVVYYSYYGKIMTYQAFMQIGQVKDVSSSVFTLIKPQYFVLYLDLVIFLLWYRSVKKKKQDAVQAQVDMTLVKRLILTACSVVVLFSFEGVKAERTAGIQNETKKAQQQGLITFQVNSFLKDQKVPVWNEEYIARIKELKAEREKQQPKQLFGAAKGKNVMVIQMEAFQNFLLHKKINGVEITPNLNALIKESYYFPHFFQQVGQGNTSDAEFISNTSIYPVGTSPMSVSFGEREIPSLPRMLKEQGYASMTFHVNKVDFWNRDVMYPGLGFDKYYDTDFFGYDDIVGLGPSDEILFNKTLGVLEEYQKQNRPFYSQIITLSGHHPFVIPQEKNTLALPPAWEGTNVGNYMQAQHYVDKQLGALFAKMKQNGLWDNTVIVLYGDHYGITQDDQGKDGKPIIESLTGHAYDKVDAFTVPLIVKVPGNETGKTMENMGGQVDIMPTIANLVGLDLSNTTYFGQDLLNTTHNVLGERFYMPSGSFINDDILFIPGQSLEDGSATNIKTHEAVVDLEPYRKMYEETLELLSISDAYVNQLPMRD</sequence>
<keyword evidence="5 12" id="KW-0812">Transmembrane</keyword>
<feature type="binding site" evidence="11">
    <location>
        <position position="240"/>
    </location>
    <ligand>
        <name>Mn(2+)</name>
        <dbReference type="ChEBI" id="CHEBI:29035"/>
    </ligand>
</feature>
<dbReference type="Gene3D" id="3.40.720.10">
    <property type="entry name" value="Alkaline Phosphatase, subunit A"/>
    <property type="match status" value="1"/>
</dbReference>
<feature type="binding site" evidence="11">
    <location>
        <position position="459"/>
    </location>
    <ligand>
        <name>Mn(2+)</name>
        <dbReference type="ChEBI" id="CHEBI:29035"/>
    </ligand>
</feature>
<evidence type="ECO:0000256" key="2">
    <source>
        <dbReference type="ARBA" id="ARBA00004936"/>
    </source>
</evidence>
<evidence type="ECO:0000256" key="1">
    <source>
        <dbReference type="ARBA" id="ARBA00004651"/>
    </source>
</evidence>
<feature type="binding site" evidence="11">
    <location>
        <position position="458"/>
    </location>
    <ligand>
        <name>Mn(2+)</name>
        <dbReference type="ChEBI" id="CHEBI:29035"/>
    </ligand>
</feature>
<dbReference type="eggNOG" id="COG1368">
    <property type="taxonomic scope" value="Bacteria"/>
</dbReference>
<comment type="pathway">
    <text evidence="2">Cell wall biogenesis; lipoteichoic acid biosynthesis.</text>
</comment>
<evidence type="ECO:0000313" key="14">
    <source>
        <dbReference type="EMBL" id="AIG27071.1"/>
    </source>
</evidence>
<dbReference type="Pfam" id="PF00884">
    <property type="entry name" value="Sulfatase"/>
    <property type="match status" value="1"/>
</dbReference>
<evidence type="ECO:0000259" key="13">
    <source>
        <dbReference type="Pfam" id="PF00884"/>
    </source>
</evidence>
<proteinExistence type="inferred from homology"/>
<feature type="transmembrane region" description="Helical" evidence="12">
    <location>
        <begin position="102"/>
        <end position="125"/>
    </location>
</feature>
<name>A0A075R6I8_BRELA</name>
<feature type="binding site" evidence="10">
    <location>
        <position position="398"/>
    </location>
    <ligand>
        <name>substrate</name>
    </ligand>
</feature>
<dbReference type="STRING" id="1042163.BRLA_c027520"/>
<dbReference type="PIRSF" id="PIRSF005091">
    <property type="entry name" value="Mmb_sulf_HI1246"/>
    <property type="match status" value="1"/>
</dbReference>
<evidence type="ECO:0000256" key="3">
    <source>
        <dbReference type="ARBA" id="ARBA00009983"/>
    </source>
</evidence>
<evidence type="ECO:0000256" key="4">
    <source>
        <dbReference type="ARBA" id="ARBA00022475"/>
    </source>
</evidence>
<evidence type="ECO:0000256" key="9">
    <source>
        <dbReference type="PIRSR" id="PIRSR005091-1"/>
    </source>
</evidence>
<keyword evidence="10" id="KW-0479">Metal-binding</keyword>
<dbReference type="AlphaFoldDB" id="A0A075R6I8"/>
<protein>
    <submittedName>
        <fullName evidence="14">Lipoteichoic acid synthase LtaS</fullName>
    </submittedName>
</protein>
<feature type="transmembrane region" description="Helical" evidence="12">
    <location>
        <begin position="61"/>
        <end position="82"/>
    </location>
</feature>
<dbReference type="GO" id="GO:0046872">
    <property type="term" value="F:metal ion binding"/>
    <property type="evidence" value="ECO:0007669"/>
    <property type="project" value="UniProtKB-KW"/>
</dbReference>
<comment type="similarity">
    <text evidence="3 8">Belongs to the LTA synthase family.</text>
</comment>
<evidence type="ECO:0000256" key="6">
    <source>
        <dbReference type="ARBA" id="ARBA00022989"/>
    </source>
</evidence>
<keyword evidence="10" id="KW-0464">Manganese</keyword>
<dbReference type="Gene3D" id="3.30.1120.170">
    <property type="match status" value="1"/>
</dbReference>
<evidence type="ECO:0000256" key="5">
    <source>
        <dbReference type="ARBA" id="ARBA00022692"/>
    </source>
</evidence>
<organism evidence="14 15">
    <name type="scientific">Brevibacillus laterosporus LMG 15441</name>
    <dbReference type="NCBI Taxonomy" id="1042163"/>
    <lineage>
        <taxon>Bacteria</taxon>
        <taxon>Bacillati</taxon>
        <taxon>Bacillota</taxon>
        <taxon>Bacilli</taxon>
        <taxon>Bacillales</taxon>
        <taxon>Paenibacillaceae</taxon>
        <taxon>Brevibacillus</taxon>
    </lineage>
</organism>
<dbReference type="InterPro" id="IPR017850">
    <property type="entry name" value="Alkaline_phosphatase_core_sf"/>
</dbReference>
<feature type="active site" evidence="9">
    <location>
        <position position="282"/>
    </location>
</feature>
<accession>A0A075R6I8</accession>
<dbReference type="HOGENOM" id="CLU_021310_1_1_9"/>
<dbReference type="InterPro" id="IPR000917">
    <property type="entry name" value="Sulfatase_N"/>
</dbReference>
<keyword evidence="6 12" id="KW-1133">Transmembrane helix</keyword>
<gene>
    <name evidence="14" type="primary">ltaS</name>
    <name evidence="14" type="ORF">BRLA_c027520</name>
</gene>
<evidence type="ECO:0000256" key="12">
    <source>
        <dbReference type="SAM" id="Phobius"/>
    </source>
</evidence>
<evidence type="ECO:0000256" key="8">
    <source>
        <dbReference type="PIRNR" id="PIRNR005091"/>
    </source>
</evidence>
<dbReference type="SUPFAM" id="SSF53649">
    <property type="entry name" value="Alkaline phosphatase-like"/>
    <property type="match status" value="1"/>
</dbReference>
<keyword evidence="4 8" id="KW-1003">Cell membrane</keyword>
<evidence type="ECO:0000256" key="10">
    <source>
        <dbReference type="PIRSR" id="PIRSR005091-2"/>
    </source>
</evidence>
<feature type="domain" description="Sulfatase N-terminal" evidence="13">
    <location>
        <begin position="232"/>
        <end position="524"/>
    </location>
</feature>
<dbReference type="RefSeq" id="WP_003336091.1">
    <property type="nucleotide sequence ID" value="NZ_CP007806.1"/>
</dbReference>
<dbReference type="PANTHER" id="PTHR47371">
    <property type="entry name" value="LIPOTEICHOIC ACID SYNTHASE"/>
    <property type="match status" value="1"/>
</dbReference>
<keyword evidence="7 8" id="KW-0472">Membrane</keyword>
<reference evidence="14 15" key="1">
    <citation type="journal article" date="2011" name="J. Bacteriol.">
        <title>Genome sequence of Brevibacillus laterosporus LMG 15441, a pathogen of invertebrates.</title>
        <authorList>
            <person name="Djukic M."/>
            <person name="Poehlein A."/>
            <person name="Thurmer A."/>
            <person name="Daniel R."/>
        </authorList>
    </citation>
    <scope>NUCLEOTIDE SEQUENCE [LARGE SCALE GENOMIC DNA]</scope>
    <source>
        <strain evidence="14 15">LMG 15441</strain>
    </source>
</reference>
<dbReference type="InterPro" id="IPR012160">
    <property type="entry name" value="LtaS-like"/>
</dbReference>
<dbReference type="GO" id="GO:0005886">
    <property type="term" value="C:plasma membrane"/>
    <property type="evidence" value="ECO:0007669"/>
    <property type="project" value="UniProtKB-SubCell"/>
</dbReference>
<evidence type="ECO:0000256" key="7">
    <source>
        <dbReference type="ARBA" id="ARBA00023136"/>
    </source>
</evidence>
<feature type="transmembrane region" description="Helical" evidence="12">
    <location>
        <begin position="145"/>
        <end position="162"/>
    </location>
</feature>
<comment type="subcellular location">
    <subcellularLocation>
        <location evidence="1">Cell membrane</location>
        <topology evidence="1">Multi-pass membrane protein</topology>
    </subcellularLocation>
</comment>
<feature type="binding site" evidence="11">
    <location>
        <position position="282"/>
    </location>
    <ligand>
        <name>Mn(2+)</name>
        <dbReference type="ChEBI" id="CHEBI:29035"/>
    </ligand>
</feature>
<keyword evidence="15" id="KW-1185">Reference proteome</keyword>
<feature type="transmembrane region" description="Helical" evidence="12">
    <location>
        <begin position="32"/>
        <end position="54"/>
    </location>
</feature>
<dbReference type="CDD" id="cd16015">
    <property type="entry name" value="LTA_synthase"/>
    <property type="match status" value="1"/>
</dbReference>
<dbReference type="Proteomes" id="UP000005850">
    <property type="component" value="Chromosome"/>
</dbReference>
<feature type="transmembrane region" description="Helical" evidence="12">
    <location>
        <begin position="7"/>
        <end position="26"/>
    </location>
</feature>
<dbReference type="EMBL" id="CP007806">
    <property type="protein sequence ID" value="AIG27071.1"/>
    <property type="molecule type" value="Genomic_DNA"/>
</dbReference>
<dbReference type="InterPro" id="IPR050448">
    <property type="entry name" value="OpgB/LTA_synthase_biosynth"/>
</dbReference>
<dbReference type="PANTHER" id="PTHR47371:SF3">
    <property type="entry name" value="PHOSPHOGLYCEROL TRANSFERASE I"/>
    <property type="match status" value="1"/>
</dbReference>
<dbReference type="KEGG" id="blr:BRLA_c027520"/>
<evidence type="ECO:0000313" key="15">
    <source>
        <dbReference type="Proteomes" id="UP000005850"/>
    </source>
</evidence>